<accession>A0ABT6MG28</accession>
<evidence type="ECO:0000256" key="1">
    <source>
        <dbReference type="SAM" id="MobiDB-lite"/>
    </source>
</evidence>
<dbReference type="Pfam" id="PF01381">
    <property type="entry name" value="HTH_3"/>
    <property type="match status" value="1"/>
</dbReference>
<dbReference type="PROSITE" id="PS50943">
    <property type="entry name" value="HTH_CROC1"/>
    <property type="match status" value="1"/>
</dbReference>
<protein>
    <submittedName>
        <fullName evidence="3">Transcriptional regulator with XRE-family HTH domain</fullName>
    </submittedName>
</protein>
<comment type="caution">
    <text evidence="3">The sequence shown here is derived from an EMBL/GenBank/DDBJ whole genome shotgun (WGS) entry which is preliminary data.</text>
</comment>
<evidence type="ECO:0000313" key="3">
    <source>
        <dbReference type="EMBL" id="MDH6283278.1"/>
    </source>
</evidence>
<dbReference type="CDD" id="cd00093">
    <property type="entry name" value="HTH_XRE"/>
    <property type="match status" value="1"/>
</dbReference>
<dbReference type="InterPro" id="IPR001387">
    <property type="entry name" value="Cro/C1-type_HTH"/>
</dbReference>
<name>A0ABT6MG28_9NOCA</name>
<keyword evidence="4" id="KW-1185">Reference proteome</keyword>
<dbReference type="SMART" id="SM00530">
    <property type="entry name" value="HTH_XRE"/>
    <property type="match status" value="1"/>
</dbReference>
<gene>
    <name evidence="3" type="ORF">M2280_004521</name>
</gene>
<evidence type="ECO:0000313" key="4">
    <source>
        <dbReference type="Proteomes" id="UP001160334"/>
    </source>
</evidence>
<dbReference type="SUPFAM" id="SSF47413">
    <property type="entry name" value="lambda repressor-like DNA-binding domains"/>
    <property type="match status" value="1"/>
</dbReference>
<dbReference type="EMBL" id="JARXVC010000013">
    <property type="protein sequence ID" value="MDH6283278.1"/>
    <property type="molecule type" value="Genomic_DNA"/>
</dbReference>
<proteinExistence type="predicted"/>
<feature type="region of interest" description="Disordered" evidence="1">
    <location>
        <begin position="1"/>
        <end position="22"/>
    </location>
</feature>
<dbReference type="Gene3D" id="1.10.260.40">
    <property type="entry name" value="lambda repressor-like DNA-binding domains"/>
    <property type="match status" value="1"/>
</dbReference>
<dbReference type="Proteomes" id="UP001160334">
    <property type="component" value="Unassembled WGS sequence"/>
</dbReference>
<organism evidence="3 4">
    <name type="scientific">Prescottella agglutinans</name>
    <dbReference type="NCBI Taxonomy" id="1644129"/>
    <lineage>
        <taxon>Bacteria</taxon>
        <taxon>Bacillati</taxon>
        <taxon>Actinomycetota</taxon>
        <taxon>Actinomycetes</taxon>
        <taxon>Mycobacteriales</taxon>
        <taxon>Nocardiaceae</taxon>
        <taxon>Prescottella</taxon>
    </lineage>
</organism>
<evidence type="ECO:0000259" key="2">
    <source>
        <dbReference type="PROSITE" id="PS50943"/>
    </source>
</evidence>
<dbReference type="RefSeq" id="WP_280762552.1">
    <property type="nucleotide sequence ID" value="NZ_JARXVC010000013.1"/>
</dbReference>
<reference evidence="3 4" key="1">
    <citation type="submission" date="2023-04" db="EMBL/GenBank/DDBJ databases">
        <title>Forest soil microbial communities from Buena Vista Peninsula, Colon Province, Panama.</title>
        <authorList>
            <person name="Bouskill N."/>
        </authorList>
    </citation>
    <scope>NUCLEOTIDE SEQUENCE [LARGE SCALE GENOMIC DNA]</scope>
    <source>
        <strain evidence="3 4">CFH S0262</strain>
    </source>
</reference>
<dbReference type="InterPro" id="IPR010982">
    <property type="entry name" value="Lambda_DNA-bd_dom_sf"/>
</dbReference>
<sequence>MGDTVGDTSLPGTYGPDDPGGGLYDPETGVRDWYYENPGVRFGQWMRDRRRMLGLTVTQVADEMTAAGSKIDFSAVAKLEKGQRKVTLDEAVLISRLLGVDIGYMTSLERPADLQQWLIDEDHKRLGRRRGKGSGNDET</sequence>
<feature type="domain" description="HTH cro/C1-type" evidence="2">
    <location>
        <begin position="46"/>
        <end position="105"/>
    </location>
</feature>